<dbReference type="InterPro" id="IPR001482">
    <property type="entry name" value="T2SS/T4SS_dom"/>
</dbReference>
<dbReference type="AlphaFoldDB" id="A0A369FGL5"/>
<protein>
    <submittedName>
        <fullName evidence="5">Type II secretion protein E</fullName>
    </submittedName>
</protein>
<reference evidence="5 6" key="1">
    <citation type="submission" date="2018-07" db="EMBL/GenBank/DDBJ databases">
        <title>Whole Genome Sequence Analysis of Avian Pathogenic E. coli - An Australian Perspective.</title>
        <authorList>
            <person name="Cummins M.L."/>
            <person name="Reid C.J."/>
            <person name="Roy Chowdhury P."/>
            <person name="Bushell R."/>
            <person name="Esbert N."/>
            <person name="Tivendale K.A."/>
            <person name="Noormohammadi A.H."/>
            <person name="Islam S."/>
            <person name="Marenda M.S."/>
            <person name="Browning G.F."/>
            <person name="Markham P.F."/>
            <person name="Djordjevic S.P."/>
        </authorList>
    </citation>
    <scope>NUCLEOTIDE SEQUENCE [LARGE SCALE GENOMIC DNA]</scope>
    <source>
        <strain evidence="5 6">AVC211</strain>
    </source>
</reference>
<dbReference type="GO" id="GO:0005886">
    <property type="term" value="C:plasma membrane"/>
    <property type="evidence" value="ECO:0007669"/>
    <property type="project" value="TreeGrafter"/>
</dbReference>
<proteinExistence type="inferred from homology"/>
<gene>
    <name evidence="5" type="ORF">DTL43_29755</name>
</gene>
<keyword evidence="2" id="KW-0547">Nucleotide-binding</keyword>
<dbReference type="PANTHER" id="PTHR30258">
    <property type="entry name" value="TYPE II SECRETION SYSTEM PROTEIN GSPE-RELATED"/>
    <property type="match status" value="1"/>
</dbReference>
<dbReference type="PANTHER" id="PTHR30258:SF1">
    <property type="entry name" value="PROTEIN TRANSPORT PROTEIN HOFB HOMOLOG"/>
    <property type="match status" value="1"/>
</dbReference>
<feature type="non-terminal residue" evidence="5">
    <location>
        <position position="1"/>
    </location>
</feature>
<dbReference type="RefSeq" id="WP_181869903.1">
    <property type="nucleotide sequence ID" value="NZ_QOGZ01000321.1"/>
</dbReference>
<keyword evidence="3" id="KW-0067">ATP-binding</keyword>
<dbReference type="Gene3D" id="3.40.50.300">
    <property type="entry name" value="P-loop containing nucleotide triphosphate hydrolases"/>
    <property type="match status" value="1"/>
</dbReference>
<evidence type="ECO:0000256" key="3">
    <source>
        <dbReference type="ARBA" id="ARBA00022840"/>
    </source>
</evidence>
<evidence type="ECO:0000256" key="1">
    <source>
        <dbReference type="ARBA" id="ARBA00006611"/>
    </source>
</evidence>
<feature type="non-terminal residue" evidence="5">
    <location>
        <position position="141"/>
    </location>
</feature>
<dbReference type="InterPro" id="IPR027417">
    <property type="entry name" value="P-loop_NTPase"/>
</dbReference>
<evidence type="ECO:0000256" key="2">
    <source>
        <dbReference type="ARBA" id="ARBA00022741"/>
    </source>
</evidence>
<accession>A0A369FGL5</accession>
<evidence type="ECO:0000313" key="5">
    <source>
        <dbReference type="EMBL" id="RDA24036.1"/>
    </source>
</evidence>
<name>A0A369FGL5_ECOLX</name>
<evidence type="ECO:0000259" key="4">
    <source>
        <dbReference type="Pfam" id="PF00437"/>
    </source>
</evidence>
<dbReference type="Pfam" id="PF00437">
    <property type="entry name" value="T2SSE"/>
    <property type="match status" value="1"/>
</dbReference>
<organism evidence="5 6">
    <name type="scientific">Escherichia coli</name>
    <dbReference type="NCBI Taxonomy" id="562"/>
    <lineage>
        <taxon>Bacteria</taxon>
        <taxon>Pseudomonadati</taxon>
        <taxon>Pseudomonadota</taxon>
        <taxon>Gammaproteobacteria</taxon>
        <taxon>Enterobacterales</taxon>
        <taxon>Enterobacteriaceae</taxon>
        <taxon>Escherichia</taxon>
    </lineage>
</organism>
<comment type="similarity">
    <text evidence="1">Belongs to the GSP E family.</text>
</comment>
<dbReference type="GO" id="GO:0005524">
    <property type="term" value="F:ATP binding"/>
    <property type="evidence" value="ECO:0007669"/>
    <property type="project" value="UniProtKB-KW"/>
</dbReference>
<evidence type="ECO:0000313" key="6">
    <source>
        <dbReference type="Proteomes" id="UP000253687"/>
    </source>
</evidence>
<dbReference type="SUPFAM" id="SSF52540">
    <property type="entry name" value="P-loop containing nucleoside triphosphate hydrolases"/>
    <property type="match status" value="1"/>
</dbReference>
<feature type="domain" description="Bacterial type II secretion system protein E" evidence="4">
    <location>
        <begin position="1"/>
        <end position="132"/>
    </location>
</feature>
<dbReference type="Proteomes" id="UP000253687">
    <property type="component" value="Unassembled WGS sequence"/>
</dbReference>
<dbReference type="GO" id="GO:0016887">
    <property type="term" value="F:ATP hydrolysis activity"/>
    <property type="evidence" value="ECO:0007669"/>
    <property type="project" value="TreeGrafter"/>
</dbReference>
<dbReference type="EMBL" id="QOGZ01000321">
    <property type="protein sequence ID" value="RDA24036.1"/>
    <property type="molecule type" value="Genomic_DNA"/>
</dbReference>
<comment type="caution">
    <text evidence="5">The sequence shown here is derived from an EMBL/GenBank/DDBJ whole genome shotgun (WGS) entry which is preliminary data.</text>
</comment>
<sequence>SGPTGSGKSTTLRTASAAYLEQYGFNNTGGILLPRRRLFTIESPPEGRIPGAIQTAVMDSAQGWVDSIKSALRLDPDGILNGEIRDHDSAITAIKAAMTGHLMLTTIHANDPINILERLEMEGVQARMIADPQLFIGLLSQ</sequence>